<comment type="caution">
    <text evidence="1">The sequence shown here is derived from an EMBL/GenBank/DDBJ whole genome shotgun (WGS) entry which is preliminary data.</text>
</comment>
<evidence type="ECO:0000313" key="1">
    <source>
        <dbReference type="EMBL" id="KAK3766565.1"/>
    </source>
</evidence>
<dbReference type="Proteomes" id="UP001283361">
    <property type="component" value="Unassembled WGS sequence"/>
</dbReference>
<organism evidence="1 2">
    <name type="scientific">Elysia crispata</name>
    <name type="common">lettuce slug</name>
    <dbReference type="NCBI Taxonomy" id="231223"/>
    <lineage>
        <taxon>Eukaryota</taxon>
        <taxon>Metazoa</taxon>
        <taxon>Spiralia</taxon>
        <taxon>Lophotrochozoa</taxon>
        <taxon>Mollusca</taxon>
        <taxon>Gastropoda</taxon>
        <taxon>Heterobranchia</taxon>
        <taxon>Euthyneura</taxon>
        <taxon>Panpulmonata</taxon>
        <taxon>Sacoglossa</taxon>
        <taxon>Placobranchoidea</taxon>
        <taxon>Plakobranchidae</taxon>
        <taxon>Elysia</taxon>
    </lineage>
</organism>
<sequence>MPVQNNTVTITEWFSSPAGGLRARRQAVCSQNLVSGQGSPRLLSCWRQTVCLRRGSKGNRDAGLCEGYGRRPPVRGDSRRQTCQGVPGRYHCASIANRLRQIDDQTLCR</sequence>
<evidence type="ECO:0000313" key="2">
    <source>
        <dbReference type="Proteomes" id="UP001283361"/>
    </source>
</evidence>
<gene>
    <name evidence="1" type="ORF">RRG08_042346</name>
</gene>
<dbReference type="EMBL" id="JAWDGP010004208">
    <property type="protein sequence ID" value="KAK3766565.1"/>
    <property type="molecule type" value="Genomic_DNA"/>
</dbReference>
<reference evidence="1" key="1">
    <citation type="journal article" date="2023" name="G3 (Bethesda)">
        <title>A reference genome for the long-term kleptoplast-retaining sea slug Elysia crispata morphotype clarki.</title>
        <authorList>
            <person name="Eastman K.E."/>
            <person name="Pendleton A.L."/>
            <person name="Shaikh M.A."/>
            <person name="Suttiyut T."/>
            <person name="Ogas R."/>
            <person name="Tomko P."/>
            <person name="Gavelis G."/>
            <person name="Widhalm J.R."/>
            <person name="Wisecaver J.H."/>
        </authorList>
    </citation>
    <scope>NUCLEOTIDE SEQUENCE</scope>
    <source>
        <strain evidence="1">ECLA1</strain>
    </source>
</reference>
<keyword evidence="2" id="KW-1185">Reference proteome</keyword>
<dbReference type="AlphaFoldDB" id="A0AAE0ZC49"/>
<protein>
    <submittedName>
        <fullName evidence="1">Uncharacterized protein</fullName>
    </submittedName>
</protein>
<accession>A0AAE0ZC49</accession>
<name>A0AAE0ZC49_9GAST</name>
<proteinExistence type="predicted"/>